<evidence type="ECO:0000313" key="3">
    <source>
        <dbReference type="EMBL" id="GAA4080846.1"/>
    </source>
</evidence>
<comment type="caution">
    <text evidence="3">The sequence shown here is derived from an EMBL/GenBank/DDBJ whole genome shotgun (WGS) entry which is preliminary data.</text>
</comment>
<keyword evidence="1" id="KW-0472">Membrane</keyword>
<accession>A0ABP7W676</accession>
<dbReference type="Proteomes" id="UP001501734">
    <property type="component" value="Unassembled WGS sequence"/>
</dbReference>
<feature type="transmembrane region" description="Helical" evidence="1">
    <location>
        <begin position="125"/>
        <end position="142"/>
    </location>
</feature>
<name>A0ABP7W676_9BACI</name>
<feature type="domain" description="Glycine zipper-like" evidence="2">
    <location>
        <begin position="102"/>
        <end position="142"/>
    </location>
</feature>
<gene>
    <name evidence="3" type="ORF">GCM10022410_25780</name>
</gene>
<sequence>MGNTRADELKLKLNELSNSIEPKLSKQLDLEKCERNINRLAEFSSECDACLQNFSDFENHLSQLLNQKESINKQDIKTHTKVIRQIETHLTDQHDLVSSGHYTGIYMSIGLSIGLLFGLVIFDNIGFGLPIGLAIGLAIGAGKDEEAKKKGKVI</sequence>
<dbReference type="EMBL" id="BAABDL010000155">
    <property type="protein sequence ID" value="GAA4080846.1"/>
    <property type="molecule type" value="Genomic_DNA"/>
</dbReference>
<evidence type="ECO:0000313" key="4">
    <source>
        <dbReference type="Proteomes" id="UP001501734"/>
    </source>
</evidence>
<dbReference type="RefSeq" id="WP_344914103.1">
    <property type="nucleotide sequence ID" value="NZ_BAABDL010000155.1"/>
</dbReference>
<dbReference type="Pfam" id="PF26273">
    <property type="entry name" value="Gly_zipper"/>
    <property type="match status" value="1"/>
</dbReference>
<protein>
    <recommendedName>
        <fullName evidence="2">Glycine zipper-like domain-containing protein</fullName>
    </recommendedName>
</protein>
<proteinExistence type="predicted"/>
<keyword evidence="1" id="KW-1133">Transmembrane helix</keyword>
<dbReference type="Gene3D" id="1.20.1170.10">
    <property type="match status" value="1"/>
</dbReference>
<dbReference type="InterPro" id="IPR058598">
    <property type="entry name" value="Gly_zipper-like_dom"/>
</dbReference>
<evidence type="ECO:0000256" key="1">
    <source>
        <dbReference type="SAM" id="Phobius"/>
    </source>
</evidence>
<reference evidence="4" key="1">
    <citation type="journal article" date="2019" name="Int. J. Syst. Evol. Microbiol.">
        <title>The Global Catalogue of Microorganisms (GCM) 10K type strain sequencing project: providing services to taxonomists for standard genome sequencing and annotation.</title>
        <authorList>
            <consortium name="The Broad Institute Genomics Platform"/>
            <consortium name="The Broad Institute Genome Sequencing Center for Infectious Disease"/>
            <person name="Wu L."/>
            <person name="Ma J."/>
        </authorList>
    </citation>
    <scope>NUCLEOTIDE SEQUENCE [LARGE SCALE GENOMIC DNA]</scope>
    <source>
        <strain evidence="4">JCM 17250</strain>
    </source>
</reference>
<organism evidence="3 4">
    <name type="scientific">Amphibacillus indicireducens</name>
    <dbReference type="NCBI Taxonomy" id="1076330"/>
    <lineage>
        <taxon>Bacteria</taxon>
        <taxon>Bacillati</taxon>
        <taxon>Bacillota</taxon>
        <taxon>Bacilli</taxon>
        <taxon>Bacillales</taxon>
        <taxon>Bacillaceae</taxon>
        <taxon>Amphibacillus</taxon>
    </lineage>
</organism>
<evidence type="ECO:0000259" key="2">
    <source>
        <dbReference type="Pfam" id="PF26273"/>
    </source>
</evidence>
<keyword evidence="1" id="KW-0812">Transmembrane</keyword>
<feature type="transmembrane region" description="Helical" evidence="1">
    <location>
        <begin position="102"/>
        <end position="119"/>
    </location>
</feature>
<keyword evidence="4" id="KW-1185">Reference proteome</keyword>